<protein>
    <submittedName>
        <fullName evidence="2">Uncharacterized protein</fullName>
    </submittedName>
</protein>
<keyword evidence="1" id="KW-0472">Membrane</keyword>
<accession>A0A5C8D4U4</accession>
<evidence type="ECO:0000313" key="2">
    <source>
        <dbReference type="EMBL" id="TXJ20404.1"/>
    </source>
</evidence>
<comment type="caution">
    <text evidence="2">The sequence shown here is derived from an EMBL/GenBank/DDBJ whole genome shotgun (WGS) entry which is preliminary data.</text>
</comment>
<organism evidence="2 3">
    <name type="scientific">Brachyspira aalborgi</name>
    <dbReference type="NCBI Taxonomy" id="29522"/>
    <lineage>
        <taxon>Bacteria</taxon>
        <taxon>Pseudomonadati</taxon>
        <taxon>Spirochaetota</taxon>
        <taxon>Spirochaetia</taxon>
        <taxon>Brachyspirales</taxon>
        <taxon>Brachyspiraceae</taxon>
        <taxon>Brachyspira</taxon>
    </lineage>
</organism>
<sequence>MKHKNLFLKIYIPFVIVTIIALVVLQILGSKSRIGYLTDFNLNIDKTLELNNLENINNDLDEEGLKNFILNNENITNYVHHFRIRYYDKTFRNNDIYGVYPDLSNLPDYMKNVEMDGDGSPYGNFISDKREIEEKIDNINYILKVKNNLISIICVILIFILAIKFFIYYAFGNFLNFYKEIIGKKEYFNPLSVNEKIFIIVNCIIVLILFIFQFWLGFPGYFQWADNYVIIGEAIANNYSNWHPVIISLTLHFLYKIFGVHSYYLFFINLFLFYLGLALIIISLYHRFKTKKVLLIYLLIFIKDIYFMNFSQVKDSTASMFIWLLYSLIFFQLSMPINNRYIRLFIKIFTAIILLFGLLWRHNMIVTIYPIFILITYLCLKTNQIKNIKEYVKSFVILMLLWAIILVGIVKVFPHILGIHYNYASNHLFLLQIAGCSVPANDNSLIPKEWYEDGKTFEDVKKTYNDNPLNADNFSTGWVKERPFLANTKLVNLKRVWIKYIFKYPINYIKHINRFFIEFCIKNKKSWWLMNSDFIQRLYIGFNNTHIPIINRFNSNEQKITFTPLREKIYNFLFKNMFHIPIIFCVISTFIIFIINFILIFTKRIFNSNLLIYSFSVSFSSIATIFIVVSFTPVVDIRYIYPVYPISIISLISFFTFIKELQGEKNENSRYYSLL</sequence>
<gene>
    <name evidence="2" type="ORF">EPJ79_04470</name>
</gene>
<proteinExistence type="predicted"/>
<feature type="transmembrane region" description="Helical" evidence="1">
    <location>
        <begin position="341"/>
        <end position="360"/>
    </location>
</feature>
<feature type="transmembrane region" description="Helical" evidence="1">
    <location>
        <begin position="578"/>
        <end position="599"/>
    </location>
</feature>
<feature type="transmembrane region" description="Helical" evidence="1">
    <location>
        <begin position="293"/>
        <end position="310"/>
    </location>
</feature>
<dbReference type="Proteomes" id="UP000324638">
    <property type="component" value="Unassembled WGS sequence"/>
</dbReference>
<dbReference type="EMBL" id="SAXU01000001">
    <property type="protein sequence ID" value="TXJ20404.1"/>
    <property type="molecule type" value="Genomic_DNA"/>
</dbReference>
<evidence type="ECO:0000313" key="3">
    <source>
        <dbReference type="Proteomes" id="UP000324638"/>
    </source>
</evidence>
<dbReference type="AlphaFoldDB" id="A0A5C8D4U4"/>
<reference evidence="2 3" key="1">
    <citation type="journal article" date="1992" name="Lakartidningen">
        <title>[Penicillin V and not amoxicillin is the first choice preparation in acute otitis].</title>
        <authorList>
            <person name="Kamme C."/>
            <person name="Lundgren K."/>
            <person name="Prellner K."/>
        </authorList>
    </citation>
    <scope>NUCLEOTIDE SEQUENCE [LARGE SCALE GENOMIC DNA]</scope>
    <source>
        <strain evidence="2 3">513A</strain>
    </source>
</reference>
<feature type="transmembrane region" description="Helical" evidence="1">
    <location>
        <begin position="6"/>
        <end position="28"/>
    </location>
</feature>
<feature type="transmembrane region" description="Helical" evidence="1">
    <location>
        <begin position="366"/>
        <end position="383"/>
    </location>
</feature>
<feature type="transmembrane region" description="Helical" evidence="1">
    <location>
        <begin position="639"/>
        <end position="658"/>
    </location>
</feature>
<feature type="transmembrane region" description="Helical" evidence="1">
    <location>
        <begin position="316"/>
        <end position="334"/>
    </location>
</feature>
<feature type="transmembrane region" description="Helical" evidence="1">
    <location>
        <begin position="395"/>
        <end position="417"/>
    </location>
</feature>
<dbReference type="RefSeq" id="WP_147738595.1">
    <property type="nucleotide sequence ID" value="NZ_SAXU01000001.1"/>
</dbReference>
<feature type="transmembrane region" description="Helical" evidence="1">
    <location>
        <begin position="149"/>
        <end position="171"/>
    </location>
</feature>
<name>A0A5C8D4U4_9SPIR</name>
<keyword evidence="1" id="KW-1133">Transmembrane helix</keyword>
<feature type="transmembrane region" description="Helical" evidence="1">
    <location>
        <begin position="264"/>
        <end position="286"/>
    </location>
</feature>
<keyword evidence="1" id="KW-0812">Transmembrane</keyword>
<feature type="transmembrane region" description="Helical" evidence="1">
    <location>
        <begin position="611"/>
        <end position="633"/>
    </location>
</feature>
<evidence type="ECO:0000256" key="1">
    <source>
        <dbReference type="SAM" id="Phobius"/>
    </source>
</evidence>
<feature type="transmembrane region" description="Helical" evidence="1">
    <location>
        <begin position="197"/>
        <end position="218"/>
    </location>
</feature>